<organism evidence="1 2">
    <name type="scientific">Dioscorea alata</name>
    <name type="common">Purple yam</name>
    <dbReference type="NCBI Taxonomy" id="55571"/>
    <lineage>
        <taxon>Eukaryota</taxon>
        <taxon>Viridiplantae</taxon>
        <taxon>Streptophyta</taxon>
        <taxon>Embryophyta</taxon>
        <taxon>Tracheophyta</taxon>
        <taxon>Spermatophyta</taxon>
        <taxon>Magnoliopsida</taxon>
        <taxon>Liliopsida</taxon>
        <taxon>Dioscoreales</taxon>
        <taxon>Dioscoreaceae</taxon>
        <taxon>Dioscorea</taxon>
    </lineage>
</organism>
<protein>
    <submittedName>
        <fullName evidence="1">PC-Esterase protein</fullName>
    </submittedName>
</protein>
<dbReference type="Proteomes" id="UP000827976">
    <property type="component" value="Chromosome 4"/>
</dbReference>
<dbReference type="EMBL" id="CM037014">
    <property type="protein sequence ID" value="KAH7685937.1"/>
    <property type="molecule type" value="Genomic_DNA"/>
</dbReference>
<evidence type="ECO:0000313" key="1">
    <source>
        <dbReference type="EMBL" id="KAH7685937.1"/>
    </source>
</evidence>
<name>A0ACB7WD97_DIOAL</name>
<sequence>MADEKVMRGREPLLEQEKTKSIKQIFLKSIAGVLLVGFACYLFLDRFNSLTPETEINSLPLQKAAKEQHPKKEVCDVSTGEWIPNPSGPIYTNATCNHIQNHQNCMKNGRPDTGYLYWRWKPSNCDLPPFDPVKFLNKMRDKSWVFIGDSIFRNHFQSLTCMLSKVDELVETYHDSAYRCQTLFSPNYNFTLAVIWAPYLVQYESIGSETLNIHLDILDSKWTSEYNKYDYVVISGGQWFYRSAIMYENNQAIGCHNCPYENLRELGVGEPYRKALQLTLNFMAKAEHKPFVIFRTWTPDHFEYGKWYNGGICNRTKPFKEGEINGEPVDLVMRSTEVEEFGKAAAIGERNGVRMELLDTYHLSLLRPDGHPGPYRTYHPFDGDKKKKVQNDCLHWCLPGPIDTWNELLMKMVINEDDNDSVSALP</sequence>
<gene>
    <name evidence="1" type="ORF">IHE45_04G072100</name>
</gene>
<accession>A0ACB7WD97</accession>
<reference evidence="2" key="1">
    <citation type="journal article" date="2022" name="Nat. Commun.">
        <title>Chromosome evolution and the genetic basis of agronomically important traits in greater yam.</title>
        <authorList>
            <person name="Bredeson J.V."/>
            <person name="Lyons J.B."/>
            <person name="Oniyinde I.O."/>
            <person name="Okereke N.R."/>
            <person name="Kolade O."/>
            <person name="Nnabue I."/>
            <person name="Nwadili C.O."/>
            <person name="Hribova E."/>
            <person name="Parker M."/>
            <person name="Nwogha J."/>
            <person name="Shu S."/>
            <person name="Carlson J."/>
            <person name="Kariba R."/>
            <person name="Muthemba S."/>
            <person name="Knop K."/>
            <person name="Barton G.J."/>
            <person name="Sherwood A.V."/>
            <person name="Lopez-Montes A."/>
            <person name="Asiedu R."/>
            <person name="Jamnadass R."/>
            <person name="Muchugi A."/>
            <person name="Goodstein D."/>
            <person name="Egesi C.N."/>
            <person name="Featherston J."/>
            <person name="Asfaw A."/>
            <person name="Simpson G.G."/>
            <person name="Dolezel J."/>
            <person name="Hendre P.S."/>
            <person name="Van Deynze A."/>
            <person name="Kumar P.L."/>
            <person name="Obidiegwu J.E."/>
            <person name="Bhattacharjee R."/>
            <person name="Rokhsar D.S."/>
        </authorList>
    </citation>
    <scope>NUCLEOTIDE SEQUENCE [LARGE SCALE GENOMIC DNA]</scope>
    <source>
        <strain evidence="2">cv. TDa95/00328</strain>
    </source>
</reference>
<evidence type="ECO:0000313" key="2">
    <source>
        <dbReference type="Proteomes" id="UP000827976"/>
    </source>
</evidence>
<proteinExistence type="predicted"/>
<keyword evidence="2" id="KW-1185">Reference proteome</keyword>
<comment type="caution">
    <text evidence="1">The sequence shown here is derived from an EMBL/GenBank/DDBJ whole genome shotgun (WGS) entry which is preliminary data.</text>
</comment>